<reference evidence="10" key="1">
    <citation type="submission" date="2023-01" db="EMBL/GenBank/DDBJ databases">
        <title>Key to firefly adult light organ development and bioluminescence: homeobox transcription factors regulate luciferase expression and transportation to peroxisome.</title>
        <authorList>
            <person name="Fu X."/>
        </authorList>
    </citation>
    <scope>NUCLEOTIDE SEQUENCE [LARGE SCALE GENOMIC DNA]</scope>
</reference>
<evidence type="ECO:0000313" key="9">
    <source>
        <dbReference type="EMBL" id="KAK4874111.1"/>
    </source>
</evidence>
<comment type="subcellular location">
    <subcellularLocation>
        <location evidence="1">Membrane</location>
        <topology evidence="1">Multi-pass membrane protein</topology>
    </subcellularLocation>
</comment>
<evidence type="ECO:0000259" key="8">
    <source>
        <dbReference type="PROSITE" id="PS50850"/>
    </source>
</evidence>
<keyword evidence="2" id="KW-0813">Transport</keyword>
<feature type="transmembrane region" description="Helical" evidence="7">
    <location>
        <begin position="212"/>
        <end position="233"/>
    </location>
</feature>
<organism evidence="9 10">
    <name type="scientific">Aquatica leii</name>
    <dbReference type="NCBI Taxonomy" id="1421715"/>
    <lineage>
        <taxon>Eukaryota</taxon>
        <taxon>Metazoa</taxon>
        <taxon>Ecdysozoa</taxon>
        <taxon>Arthropoda</taxon>
        <taxon>Hexapoda</taxon>
        <taxon>Insecta</taxon>
        <taxon>Pterygota</taxon>
        <taxon>Neoptera</taxon>
        <taxon>Endopterygota</taxon>
        <taxon>Coleoptera</taxon>
        <taxon>Polyphaga</taxon>
        <taxon>Elateriformia</taxon>
        <taxon>Elateroidea</taxon>
        <taxon>Lampyridae</taxon>
        <taxon>Luciolinae</taxon>
        <taxon>Aquatica</taxon>
    </lineage>
</organism>
<evidence type="ECO:0000256" key="5">
    <source>
        <dbReference type="ARBA" id="ARBA00022989"/>
    </source>
</evidence>
<dbReference type="SUPFAM" id="SSF103473">
    <property type="entry name" value="MFS general substrate transporter"/>
    <property type="match status" value="1"/>
</dbReference>
<feature type="transmembrane region" description="Helical" evidence="7">
    <location>
        <begin position="315"/>
        <end position="337"/>
    </location>
</feature>
<dbReference type="Proteomes" id="UP001353858">
    <property type="component" value="Unassembled WGS sequence"/>
</dbReference>
<comment type="caution">
    <text evidence="9">The sequence shown here is derived from an EMBL/GenBank/DDBJ whole genome shotgun (WGS) entry which is preliminary data.</text>
</comment>
<feature type="transmembrane region" description="Helical" evidence="7">
    <location>
        <begin position="378"/>
        <end position="398"/>
    </location>
</feature>
<name>A0AAN7S721_9COLE</name>
<accession>A0AAN7S721</accession>
<dbReference type="PROSITE" id="PS50850">
    <property type="entry name" value="MFS"/>
    <property type="match status" value="1"/>
</dbReference>
<protein>
    <recommendedName>
        <fullName evidence="8">Major facilitator superfamily (MFS) profile domain-containing protein</fullName>
    </recommendedName>
</protein>
<keyword evidence="5 7" id="KW-1133">Transmembrane helix</keyword>
<evidence type="ECO:0000256" key="2">
    <source>
        <dbReference type="ARBA" id="ARBA00022448"/>
    </source>
</evidence>
<feature type="transmembrane region" description="Helical" evidence="7">
    <location>
        <begin position="187"/>
        <end position="206"/>
    </location>
</feature>
<evidence type="ECO:0000313" key="10">
    <source>
        <dbReference type="Proteomes" id="UP001353858"/>
    </source>
</evidence>
<keyword evidence="6 7" id="KW-0472">Membrane</keyword>
<gene>
    <name evidence="9" type="ORF">RN001_013471</name>
</gene>
<keyword evidence="4" id="KW-0769">Symport</keyword>
<evidence type="ECO:0000256" key="7">
    <source>
        <dbReference type="SAM" id="Phobius"/>
    </source>
</evidence>
<dbReference type="GO" id="GO:0006820">
    <property type="term" value="P:monoatomic anion transport"/>
    <property type="evidence" value="ECO:0007669"/>
    <property type="project" value="TreeGrafter"/>
</dbReference>
<dbReference type="InterPro" id="IPR036259">
    <property type="entry name" value="MFS_trans_sf"/>
</dbReference>
<evidence type="ECO:0000256" key="3">
    <source>
        <dbReference type="ARBA" id="ARBA00022692"/>
    </source>
</evidence>
<feature type="transmembrane region" description="Helical" evidence="7">
    <location>
        <begin position="92"/>
        <end position="111"/>
    </location>
</feature>
<feature type="transmembrane region" description="Helical" evidence="7">
    <location>
        <begin position="349"/>
        <end position="372"/>
    </location>
</feature>
<dbReference type="FunFam" id="1.20.1250.20:FF:000003">
    <property type="entry name" value="Solute carrier family 17 member 3"/>
    <property type="match status" value="1"/>
</dbReference>
<dbReference type="AlphaFoldDB" id="A0AAN7S721"/>
<evidence type="ECO:0000256" key="1">
    <source>
        <dbReference type="ARBA" id="ARBA00004141"/>
    </source>
</evidence>
<dbReference type="GO" id="GO:0015293">
    <property type="term" value="F:symporter activity"/>
    <property type="evidence" value="ECO:0007669"/>
    <property type="project" value="UniProtKB-KW"/>
</dbReference>
<keyword evidence="10" id="KW-1185">Reference proteome</keyword>
<dbReference type="EMBL" id="JARPUR010000006">
    <property type="protein sequence ID" value="KAK4874111.1"/>
    <property type="molecule type" value="Genomic_DNA"/>
</dbReference>
<dbReference type="FunFam" id="1.20.1250.20:FF:000157">
    <property type="entry name" value="Inorganic phosphate cotransporter"/>
    <property type="match status" value="1"/>
</dbReference>
<feature type="transmembrane region" description="Helical" evidence="7">
    <location>
        <begin position="31"/>
        <end position="54"/>
    </location>
</feature>
<dbReference type="PANTHER" id="PTHR11662:SF411">
    <property type="entry name" value="GH05102P"/>
    <property type="match status" value="1"/>
</dbReference>
<feature type="transmembrane region" description="Helical" evidence="7">
    <location>
        <begin position="272"/>
        <end position="295"/>
    </location>
</feature>
<evidence type="ECO:0000256" key="6">
    <source>
        <dbReference type="ARBA" id="ARBA00023136"/>
    </source>
</evidence>
<dbReference type="CDD" id="cd17318">
    <property type="entry name" value="MFS_SLC17"/>
    <property type="match status" value="1"/>
</dbReference>
<feature type="transmembrane region" description="Helical" evidence="7">
    <location>
        <begin position="410"/>
        <end position="434"/>
    </location>
</feature>
<dbReference type="InterPro" id="IPR011701">
    <property type="entry name" value="MFS"/>
</dbReference>
<dbReference type="Pfam" id="PF07690">
    <property type="entry name" value="MFS_1"/>
    <property type="match status" value="1"/>
</dbReference>
<dbReference type="PANTHER" id="PTHR11662">
    <property type="entry name" value="SOLUTE CARRIER FAMILY 17"/>
    <property type="match status" value="1"/>
</dbReference>
<proteinExistence type="predicted"/>
<sequence length="499" mass="55210">MASSSNNKKTSIRRLTASLCQKPLLSCRQTLSIMVITGFMFNYMLRVNITIALVDMVYNSSAINNNTTQINSTIDTQNITIPSNKFNWDKYATGHIIGSFFWGYILTELPGGRLSEIIGARKVFGIGMVLASIITLLMPISCQAGYVLVSVLRALVGFCLGATFPATPPLAARWIPPLERSKFMSNLLASALGAAITMPVCGYLIANIGWESVFYVTGTVGLLWSICWFVLVYDSPAQHPRISIEERQEIESKINESLGNTTKPKNVPWRQLFTSLPVWSIVVAHTCSVFGYFTLVNQMPTFMNDVYNVSIKKNGFFSSFPYFGKYAMAVISSWFADYLRQKGRYSTTAIRKAFTLFAIFVPGILMGIQAIWHINVSFSVAIFTLTLFANGGVVGGYFSNGLDIAPNFSGTIMGIANTFSSLGGWLSAAVVAIITKHDNSIEQWSYIFWMLVAVYTFGAAFYTIFGTGELQNWNSNKPTNPNKITEMQPLNKTKENIVA</sequence>
<dbReference type="Gene3D" id="1.20.1250.20">
    <property type="entry name" value="MFS general substrate transporter like domains"/>
    <property type="match status" value="2"/>
</dbReference>
<dbReference type="GO" id="GO:0016020">
    <property type="term" value="C:membrane"/>
    <property type="evidence" value="ECO:0007669"/>
    <property type="project" value="UniProtKB-SubCell"/>
</dbReference>
<feature type="domain" description="Major facilitator superfamily (MFS) profile" evidence="8">
    <location>
        <begin position="30"/>
        <end position="470"/>
    </location>
</feature>
<feature type="transmembrane region" description="Helical" evidence="7">
    <location>
        <begin position="146"/>
        <end position="166"/>
    </location>
</feature>
<evidence type="ECO:0000256" key="4">
    <source>
        <dbReference type="ARBA" id="ARBA00022847"/>
    </source>
</evidence>
<dbReference type="InterPro" id="IPR050382">
    <property type="entry name" value="MFS_Na/Anion_cotransporter"/>
</dbReference>
<keyword evidence="3 7" id="KW-0812">Transmembrane</keyword>
<feature type="transmembrane region" description="Helical" evidence="7">
    <location>
        <begin position="446"/>
        <end position="465"/>
    </location>
</feature>
<feature type="transmembrane region" description="Helical" evidence="7">
    <location>
        <begin position="123"/>
        <end position="140"/>
    </location>
</feature>
<dbReference type="InterPro" id="IPR020846">
    <property type="entry name" value="MFS_dom"/>
</dbReference>